<evidence type="ECO:0000256" key="5">
    <source>
        <dbReference type="ARBA" id="ARBA00023136"/>
    </source>
</evidence>
<feature type="transmembrane region" description="Helical" evidence="7">
    <location>
        <begin position="181"/>
        <end position="198"/>
    </location>
</feature>
<keyword evidence="7" id="KW-0050">Antiport</keyword>
<evidence type="ECO:0000256" key="2">
    <source>
        <dbReference type="ARBA" id="ARBA00022475"/>
    </source>
</evidence>
<feature type="transmembrane region" description="Helical" evidence="7">
    <location>
        <begin position="12"/>
        <end position="32"/>
    </location>
</feature>
<proteinExistence type="inferred from homology"/>
<sequence>MAGKNMAWIHNPITGGALLVIATISALLWANLAPESYHHFWHETLWQVGKASGTIHNINLHAVANEFLMAIFFFFIGLEIKRELLDGELSSVQKASLPVVAALGGVVIPVAIYSYFNAGTEAARGWGVPMATDIAFALGVLALVGNKVPLTLKVFLSALAIGDDLMAVMVIAIFYTAEINFADLVYGMIGFVILAVANRCHVRNLWIYYLTGLGIVWLGFLASGVHATIAGVIVAFTIPSRRGIDMHSYMRKVKRLLKNLEPERHHTSDVLSKHAIKSLKRIKALSYEAANPLQLKEKALHPIATLFIVPFFALGNAGVPINQEIIDQLTSPIALGVALGLLVGKPLGIYLFTKLFVMCGFGQLPEGVTWRHIIGAGFLAGMGFTMSIFITDLAFIGEMSQLTAKLAVLIASIIAGVVGFVILKTSPDIKPQA</sequence>
<dbReference type="Gene3D" id="1.20.1530.10">
    <property type="entry name" value="Na+/H+ antiporter like domain"/>
    <property type="match status" value="1"/>
</dbReference>
<keyword evidence="7" id="KW-0406">Ion transport</keyword>
<gene>
    <name evidence="7 8" type="primary">nhaA</name>
    <name evidence="8" type="ORF">D1Z90_18125</name>
</gene>
<dbReference type="RefSeq" id="WP_119912211.1">
    <property type="nucleotide sequence ID" value="NZ_QZCH01000034.1"/>
</dbReference>
<feature type="transmembrane region" description="Helical" evidence="7">
    <location>
        <begin position="128"/>
        <end position="145"/>
    </location>
</feature>
<reference evidence="8 9" key="1">
    <citation type="submission" date="2018-09" db="EMBL/GenBank/DDBJ databases">
        <authorList>
            <person name="Wang F."/>
        </authorList>
    </citation>
    <scope>NUCLEOTIDE SEQUENCE [LARGE SCALE GENOMIC DNA]</scope>
    <source>
        <strain evidence="8 9">PLHSC7-2</strain>
    </source>
</reference>
<keyword evidence="7" id="KW-0915">Sodium</keyword>
<evidence type="ECO:0000256" key="3">
    <source>
        <dbReference type="ARBA" id="ARBA00022692"/>
    </source>
</evidence>
<dbReference type="AlphaFoldDB" id="A0A418YAE4"/>
<dbReference type="GO" id="GO:0005886">
    <property type="term" value="C:plasma membrane"/>
    <property type="evidence" value="ECO:0007669"/>
    <property type="project" value="UniProtKB-SubCell"/>
</dbReference>
<organism evidence="8 9">
    <name type="scientific">Motilimonas pumila</name>
    <dbReference type="NCBI Taxonomy" id="2303987"/>
    <lineage>
        <taxon>Bacteria</taxon>
        <taxon>Pseudomonadati</taxon>
        <taxon>Pseudomonadota</taxon>
        <taxon>Gammaproteobacteria</taxon>
        <taxon>Alteromonadales</taxon>
        <taxon>Alteromonadales genera incertae sedis</taxon>
        <taxon>Motilimonas</taxon>
    </lineage>
</organism>
<dbReference type="PANTHER" id="PTHR30341">
    <property type="entry name" value="SODIUM ION/PROTON ANTIPORTER NHAA-RELATED"/>
    <property type="match status" value="1"/>
</dbReference>
<keyword evidence="4 7" id="KW-1133">Transmembrane helix</keyword>
<feature type="transmembrane region" description="Helical" evidence="7">
    <location>
        <begin position="299"/>
        <end position="321"/>
    </location>
</feature>
<comment type="catalytic activity">
    <reaction evidence="7">
        <text>Na(+)(in) + 2 H(+)(out) = Na(+)(out) + 2 H(+)(in)</text>
        <dbReference type="Rhea" id="RHEA:29251"/>
        <dbReference type="ChEBI" id="CHEBI:15378"/>
        <dbReference type="ChEBI" id="CHEBI:29101"/>
    </reaction>
</comment>
<keyword evidence="2 7" id="KW-1003">Cell membrane</keyword>
<evidence type="ECO:0000313" key="9">
    <source>
        <dbReference type="Proteomes" id="UP000283255"/>
    </source>
</evidence>
<reference evidence="8 9" key="2">
    <citation type="submission" date="2019-01" db="EMBL/GenBank/DDBJ databases">
        <title>Motilimonas pumilus sp. nov., isolated from the gut of sea cucumber (Apostichopus japonicus).</title>
        <authorList>
            <person name="Wang F.-Q."/>
            <person name="Ren L.-H."/>
            <person name="Lin Y.-W."/>
            <person name="Sun G.-H."/>
            <person name="Du Z.-J."/>
            <person name="Zhao J.-X."/>
            <person name="Liu X.-J."/>
            <person name="Liu L.-J."/>
        </authorList>
    </citation>
    <scope>NUCLEOTIDE SEQUENCE [LARGE SCALE GENOMIC DNA]</scope>
    <source>
        <strain evidence="8 9">PLHSC7-2</strain>
    </source>
</reference>
<feature type="transmembrane region" description="Helical" evidence="7">
    <location>
        <begin position="373"/>
        <end position="395"/>
    </location>
</feature>
<name>A0A418YAE4_9GAMM</name>
<comment type="similarity">
    <text evidence="7">Belongs to the NhaA Na(+)/H(+) (TC 2.A.33) antiporter family.</text>
</comment>
<comment type="subcellular location">
    <subcellularLocation>
        <location evidence="1">Cell inner membrane</location>
        <topology evidence="1">Multi-pass membrane protein</topology>
    </subcellularLocation>
    <subcellularLocation>
        <location evidence="7">Cell membrane</location>
        <topology evidence="7">Multi-pass membrane protein</topology>
    </subcellularLocation>
</comment>
<evidence type="ECO:0000313" key="8">
    <source>
        <dbReference type="EMBL" id="RJG39491.1"/>
    </source>
</evidence>
<dbReference type="NCBIfam" id="TIGR00773">
    <property type="entry name" value="NhaA"/>
    <property type="match status" value="1"/>
</dbReference>
<dbReference type="OrthoDB" id="9808135at2"/>
<evidence type="ECO:0000256" key="4">
    <source>
        <dbReference type="ARBA" id="ARBA00022989"/>
    </source>
</evidence>
<dbReference type="EMBL" id="QZCH01000034">
    <property type="protein sequence ID" value="RJG39491.1"/>
    <property type="molecule type" value="Genomic_DNA"/>
</dbReference>
<comment type="caution">
    <text evidence="8">The sequence shown here is derived from an EMBL/GenBank/DDBJ whole genome shotgun (WGS) entry which is preliminary data.</text>
</comment>
<comment type="function">
    <text evidence="7">Na(+)/H(+) antiporter that extrudes sodium in exchange for external protons.</text>
</comment>
<dbReference type="HAMAP" id="MF_01844">
    <property type="entry name" value="NhaA"/>
    <property type="match status" value="1"/>
</dbReference>
<feature type="transmembrane region" description="Helical" evidence="7">
    <location>
        <begin position="97"/>
        <end position="116"/>
    </location>
</feature>
<dbReference type="GO" id="GO:0006885">
    <property type="term" value="P:regulation of pH"/>
    <property type="evidence" value="ECO:0007669"/>
    <property type="project" value="UniProtKB-UniRule"/>
</dbReference>
<accession>A0A418YAE4</accession>
<protein>
    <recommendedName>
        <fullName evidence="7">Na(+)/H(+) antiporter NhaA</fullName>
    </recommendedName>
    <alternativeName>
        <fullName evidence="7">Sodium/proton antiporter NhaA</fullName>
    </alternativeName>
</protein>
<keyword evidence="5 7" id="KW-0472">Membrane</keyword>
<keyword evidence="3 7" id="KW-0812">Transmembrane</keyword>
<feature type="transmembrane region" description="Helical" evidence="7">
    <location>
        <begin position="402"/>
        <end position="423"/>
    </location>
</feature>
<evidence type="ECO:0000256" key="1">
    <source>
        <dbReference type="ARBA" id="ARBA00004429"/>
    </source>
</evidence>
<evidence type="ECO:0000256" key="7">
    <source>
        <dbReference type="HAMAP-Rule" id="MF_01844"/>
    </source>
</evidence>
<feature type="transmembrane region" description="Helical" evidence="7">
    <location>
        <begin position="205"/>
        <end position="238"/>
    </location>
</feature>
<feature type="transmembrane region" description="Helical" evidence="7">
    <location>
        <begin position="333"/>
        <end position="353"/>
    </location>
</feature>
<dbReference type="InterPro" id="IPR004670">
    <property type="entry name" value="NhaA"/>
</dbReference>
<evidence type="ECO:0000256" key="6">
    <source>
        <dbReference type="ARBA" id="ARBA00023201"/>
    </source>
</evidence>
<keyword evidence="6 7" id="KW-0739">Sodium transport</keyword>
<dbReference type="PANTHER" id="PTHR30341:SF0">
    <property type="entry name" value="NA(+)_H(+) ANTIPORTER NHAA"/>
    <property type="match status" value="1"/>
</dbReference>
<feature type="transmembrane region" description="Helical" evidence="7">
    <location>
        <begin position="154"/>
        <end position="175"/>
    </location>
</feature>
<feature type="transmembrane region" description="Helical" evidence="7">
    <location>
        <begin position="58"/>
        <end position="76"/>
    </location>
</feature>
<keyword evidence="7" id="KW-0813">Transport</keyword>
<keyword evidence="9" id="KW-1185">Reference proteome</keyword>
<dbReference type="Pfam" id="PF06965">
    <property type="entry name" value="Na_H_antiport_1"/>
    <property type="match status" value="1"/>
</dbReference>
<dbReference type="GO" id="GO:0015385">
    <property type="term" value="F:sodium:proton antiporter activity"/>
    <property type="evidence" value="ECO:0007669"/>
    <property type="project" value="UniProtKB-UniRule"/>
</dbReference>
<dbReference type="Proteomes" id="UP000283255">
    <property type="component" value="Unassembled WGS sequence"/>
</dbReference>
<dbReference type="InterPro" id="IPR023171">
    <property type="entry name" value="Na/H_antiporter_dom_sf"/>
</dbReference>